<keyword evidence="2" id="KW-1185">Reference proteome</keyword>
<sequence>MSAHTSPQGPVQGRWHFVPDAMLCQMTTGPQPVNPDGYAPSYLPFLREFTTERRALFQSNTGEVTITLALDYEDPAVLGIFLDHIYTRDLHLQLFLKIRPYRVQGLAALAVMAATHRQQQLYSQIQALLMQINRTFEAALAPQHHMLLLARDTLLATVTLHQHIAGYKELCLLQDAVFLILKNTRQLSIMSPPFVAALKEHILEHCDLTKMLIKYLAGGTISGTEH</sequence>
<comment type="caution">
    <text evidence="1">The sequence shown here is derived from an EMBL/GenBank/DDBJ whole genome shotgun (WGS) entry which is preliminary data.</text>
</comment>
<gene>
    <name evidence="1" type="ORF">LTR24_002693</name>
</gene>
<dbReference type="Proteomes" id="UP001345013">
    <property type="component" value="Unassembled WGS sequence"/>
</dbReference>
<proteinExistence type="predicted"/>
<evidence type="ECO:0000313" key="1">
    <source>
        <dbReference type="EMBL" id="KAK5096287.1"/>
    </source>
</evidence>
<reference evidence="1 2" key="1">
    <citation type="submission" date="2023-08" db="EMBL/GenBank/DDBJ databases">
        <title>Black Yeasts Isolated from many extreme environments.</title>
        <authorList>
            <person name="Coleine C."/>
            <person name="Stajich J.E."/>
            <person name="Selbmann L."/>
        </authorList>
    </citation>
    <scope>NUCLEOTIDE SEQUENCE [LARGE SCALE GENOMIC DNA]</scope>
    <source>
        <strain evidence="1 2">CCFEE 5885</strain>
    </source>
</reference>
<dbReference type="EMBL" id="JAVRRG010000023">
    <property type="protein sequence ID" value="KAK5096287.1"/>
    <property type="molecule type" value="Genomic_DNA"/>
</dbReference>
<evidence type="ECO:0000313" key="2">
    <source>
        <dbReference type="Proteomes" id="UP001345013"/>
    </source>
</evidence>
<organism evidence="1 2">
    <name type="scientific">Lithohypha guttulata</name>
    <dbReference type="NCBI Taxonomy" id="1690604"/>
    <lineage>
        <taxon>Eukaryota</taxon>
        <taxon>Fungi</taxon>
        <taxon>Dikarya</taxon>
        <taxon>Ascomycota</taxon>
        <taxon>Pezizomycotina</taxon>
        <taxon>Eurotiomycetes</taxon>
        <taxon>Chaetothyriomycetidae</taxon>
        <taxon>Chaetothyriales</taxon>
        <taxon>Trichomeriaceae</taxon>
        <taxon>Lithohypha</taxon>
    </lineage>
</organism>
<accession>A0ABR0KHB1</accession>
<protein>
    <submittedName>
        <fullName evidence="1">Uncharacterized protein</fullName>
    </submittedName>
</protein>
<name>A0ABR0KHB1_9EURO</name>